<evidence type="ECO:0000313" key="1">
    <source>
        <dbReference type="EMBL" id="QSS52121.1"/>
    </source>
</evidence>
<gene>
    <name evidence="1" type="ORF">I7I53_07638</name>
</gene>
<protein>
    <submittedName>
        <fullName evidence="1">Uncharacterized protein</fullName>
    </submittedName>
</protein>
<sequence length="62" mass="7588">MQQDKMKDKKTLLSPFPFLFYRSLREMERKEERNWRLCIATTVRQIPAPYPEDKISSLINIW</sequence>
<proteinExistence type="predicted"/>
<reference evidence="1" key="1">
    <citation type="submission" date="2021-01" db="EMBL/GenBank/DDBJ databases">
        <title>Chromosome-level genome assembly of a human fungal pathogen reveals clustering of transcriptionally co-regulated genes.</title>
        <authorList>
            <person name="Voorhies M."/>
            <person name="Cohen S."/>
            <person name="Shea T.P."/>
            <person name="Petrus S."/>
            <person name="Munoz J.F."/>
            <person name="Poplawski S."/>
            <person name="Goldman W.E."/>
            <person name="Michael T."/>
            <person name="Cuomo C.A."/>
            <person name="Sil A."/>
            <person name="Beyhan S."/>
        </authorList>
    </citation>
    <scope>NUCLEOTIDE SEQUENCE</scope>
    <source>
        <strain evidence="1">H88</strain>
    </source>
</reference>
<accession>A0A8A1LE67</accession>
<dbReference type="AlphaFoldDB" id="A0A8A1LE67"/>
<dbReference type="VEuPathDB" id="FungiDB:I7I53_07638"/>
<name>A0A8A1LE67_AJEC8</name>
<dbReference type="EMBL" id="CP069103">
    <property type="protein sequence ID" value="QSS52121.1"/>
    <property type="molecule type" value="Genomic_DNA"/>
</dbReference>
<evidence type="ECO:0000313" key="2">
    <source>
        <dbReference type="Proteomes" id="UP000663419"/>
    </source>
</evidence>
<organism evidence="1 2">
    <name type="scientific">Ajellomyces capsulatus (strain H88)</name>
    <name type="common">Darling's disease fungus</name>
    <name type="synonym">Histoplasma capsulatum</name>
    <dbReference type="NCBI Taxonomy" id="544711"/>
    <lineage>
        <taxon>Eukaryota</taxon>
        <taxon>Fungi</taxon>
        <taxon>Dikarya</taxon>
        <taxon>Ascomycota</taxon>
        <taxon>Pezizomycotina</taxon>
        <taxon>Eurotiomycetes</taxon>
        <taxon>Eurotiomycetidae</taxon>
        <taxon>Onygenales</taxon>
        <taxon>Ajellomycetaceae</taxon>
        <taxon>Histoplasma</taxon>
    </lineage>
</organism>
<dbReference type="Proteomes" id="UP000663419">
    <property type="component" value="Chromosome 2"/>
</dbReference>